<dbReference type="HOGENOM" id="CLU_053381_7_1_1"/>
<feature type="chain" id="PRO_5004085824" evidence="2">
    <location>
        <begin position="20"/>
        <end position="201"/>
    </location>
</feature>
<dbReference type="STRING" id="1287681.M7TGB7"/>
<protein>
    <submittedName>
        <fullName evidence="3">Putative extracellular serine-rich protein</fullName>
    </submittedName>
</protein>
<dbReference type="SUPFAM" id="SSF49503">
    <property type="entry name" value="Cupredoxins"/>
    <property type="match status" value="1"/>
</dbReference>
<reference evidence="4" key="1">
    <citation type="journal article" date="2013" name="Genome Announc.">
        <title>Draft genome sequence of the grapevine dieback fungus Eutypa lata UCR-EL1.</title>
        <authorList>
            <person name="Blanco-Ulate B."/>
            <person name="Rolshausen P.E."/>
            <person name="Cantu D."/>
        </authorList>
    </citation>
    <scope>NUCLEOTIDE SEQUENCE [LARGE SCALE GENOMIC DNA]</scope>
    <source>
        <strain evidence="4">UCR-EL1</strain>
    </source>
</reference>
<keyword evidence="2" id="KW-0732">Signal</keyword>
<evidence type="ECO:0000313" key="4">
    <source>
        <dbReference type="Proteomes" id="UP000012174"/>
    </source>
</evidence>
<organism evidence="3 4">
    <name type="scientific">Eutypa lata (strain UCR-EL1)</name>
    <name type="common">Grapevine dieback disease fungus</name>
    <name type="synonym">Eutypa armeniacae</name>
    <dbReference type="NCBI Taxonomy" id="1287681"/>
    <lineage>
        <taxon>Eukaryota</taxon>
        <taxon>Fungi</taxon>
        <taxon>Dikarya</taxon>
        <taxon>Ascomycota</taxon>
        <taxon>Pezizomycotina</taxon>
        <taxon>Sordariomycetes</taxon>
        <taxon>Xylariomycetidae</taxon>
        <taxon>Xylariales</taxon>
        <taxon>Diatrypaceae</taxon>
        <taxon>Eutypa</taxon>
    </lineage>
</organism>
<accession>M7TGB7</accession>
<feature type="region of interest" description="Disordered" evidence="1">
    <location>
        <begin position="22"/>
        <end position="45"/>
    </location>
</feature>
<dbReference type="Gene3D" id="2.60.40.420">
    <property type="entry name" value="Cupredoxins - blue copper proteins"/>
    <property type="match status" value="1"/>
</dbReference>
<evidence type="ECO:0000256" key="2">
    <source>
        <dbReference type="SAM" id="SignalP"/>
    </source>
</evidence>
<evidence type="ECO:0000256" key="1">
    <source>
        <dbReference type="SAM" id="MobiDB-lite"/>
    </source>
</evidence>
<dbReference type="KEGG" id="ela:UCREL1_7269"/>
<proteinExistence type="predicted"/>
<sequence>MFTIKTFAFILAAATAATALPTATTPDGSGSNGPTGTEAAPGSGTTHIVATGKGGVLDFQPGNIAALPGDVVEFHFAPRNHSVVQSSFEAPCVQLADGGFNSGFEFAVPDDDDDDDGQVQSERVYRITVVDAKPIWFFCGQGNHCNQGMVGVINANTDTPNTFDRYRDAAVKPGVVTQLLEPTGGNLGAAAADNTRFNDGL</sequence>
<dbReference type="PANTHER" id="PTHR34883:SF15">
    <property type="entry name" value="EXTRACELLULAR SERINE-RICH PROTEIN"/>
    <property type="match status" value="1"/>
</dbReference>
<dbReference type="InterPro" id="IPR008972">
    <property type="entry name" value="Cupredoxin"/>
</dbReference>
<evidence type="ECO:0000313" key="3">
    <source>
        <dbReference type="EMBL" id="EMR65755.1"/>
    </source>
</evidence>
<dbReference type="EMBL" id="KB706795">
    <property type="protein sequence ID" value="EMR65755.1"/>
    <property type="molecule type" value="Genomic_DNA"/>
</dbReference>
<dbReference type="OrthoDB" id="5415867at2759"/>
<dbReference type="eggNOG" id="ENOG502SQA8">
    <property type="taxonomic scope" value="Eukaryota"/>
</dbReference>
<dbReference type="OMA" id="WYYCAQQ"/>
<name>M7TGB7_EUTLA</name>
<gene>
    <name evidence="3" type="ORF">UCREL1_7269</name>
</gene>
<dbReference type="InterPro" id="IPR052953">
    <property type="entry name" value="Ser-rich/MCO-related"/>
</dbReference>
<dbReference type="AlphaFoldDB" id="M7TGB7"/>
<feature type="signal peptide" evidence="2">
    <location>
        <begin position="1"/>
        <end position="19"/>
    </location>
</feature>
<dbReference type="PANTHER" id="PTHR34883">
    <property type="entry name" value="SERINE-RICH PROTEIN, PUTATIVE-RELATED-RELATED"/>
    <property type="match status" value="1"/>
</dbReference>
<dbReference type="Proteomes" id="UP000012174">
    <property type="component" value="Unassembled WGS sequence"/>
</dbReference>
<dbReference type="CDD" id="cd00920">
    <property type="entry name" value="Cupredoxin"/>
    <property type="match status" value="1"/>
</dbReference>
<keyword evidence="4" id="KW-1185">Reference proteome</keyword>